<protein>
    <submittedName>
        <fullName evidence="2">Uncharacterized protein</fullName>
    </submittedName>
</protein>
<organism evidence="2 3">
    <name type="scientific">Trichomonas vaginalis (strain ATCC PRA-98 / G3)</name>
    <dbReference type="NCBI Taxonomy" id="412133"/>
    <lineage>
        <taxon>Eukaryota</taxon>
        <taxon>Metamonada</taxon>
        <taxon>Parabasalia</taxon>
        <taxon>Trichomonadida</taxon>
        <taxon>Trichomonadidae</taxon>
        <taxon>Trichomonas</taxon>
    </lineage>
</organism>
<accession>A2EZL9</accession>
<evidence type="ECO:0000256" key="1">
    <source>
        <dbReference type="SAM" id="MobiDB-lite"/>
    </source>
</evidence>
<reference evidence="2" key="2">
    <citation type="journal article" date="2007" name="Science">
        <title>Draft genome sequence of the sexually transmitted pathogen Trichomonas vaginalis.</title>
        <authorList>
            <person name="Carlton J.M."/>
            <person name="Hirt R.P."/>
            <person name="Silva J.C."/>
            <person name="Delcher A.L."/>
            <person name="Schatz M."/>
            <person name="Zhao Q."/>
            <person name="Wortman J.R."/>
            <person name="Bidwell S.L."/>
            <person name="Alsmark U.C.M."/>
            <person name="Besteiro S."/>
            <person name="Sicheritz-Ponten T."/>
            <person name="Noel C.J."/>
            <person name="Dacks J.B."/>
            <person name="Foster P.G."/>
            <person name="Simillion C."/>
            <person name="Van de Peer Y."/>
            <person name="Miranda-Saavedra D."/>
            <person name="Barton G.J."/>
            <person name="Westrop G.D."/>
            <person name="Mueller S."/>
            <person name="Dessi D."/>
            <person name="Fiori P.L."/>
            <person name="Ren Q."/>
            <person name="Paulsen I."/>
            <person name="Zhang H."/>
            <person name="Bastida-Corcuera F.D."/>
            <person name="Simoes-Barbosa A."/>
            <person name="Brown M.T."/>
            <person name="Hayes R.D."/>
            <person name="Mukherjee M."/>
            <person name="Okumura C.Y."/>
            <person name="Schneider R."/>
            <person name="Smith A.J."/>
            <person name="Vanacova S."/>
            <person name="Villalvazo M."/>
            <person name="Haas B.J."/>
            <person name="Pertea M."/>
            <person name="Feldblyum T.V."/>
            <person name="Utterback T.R."/>
            <person name="Shu C.L."/>
            <person name="Osoegawa K."/>
            <person name="de Jong P.J."/>
            <person name="Hrdy I."/>
            <person name="Horvathova L."/>
            <person name="Zubacova Z."/>
            <person name="Dolezal P."/>
            <person name="Malik S.B."/>
            <person name="Logsdon J.M. Jr."/>
            <person name="Henze K."/>
            <person name="Gupta A."/>
            <person name="Wang C.C."/>
            <person name="Dunne R.L."/>
            <person name="Upcroft J.A."/>
            <person name="Upcroft P."/>
            <person name="White O."/>
            <person name="Salzberg S.L."/>
            <person name="Tang P."/>
            <person name="Chiu C.-H."/>
            <person name="Lee Y.-S."/>
            <person name="Embley T.M."/>
            <person name="Coombs G.H."/>
            <person name="Mottram J.C."/>
            <person name="Tachezy J."/>
            <person name="Fraser-Liggett C.M."/>
            <person name="Johnson P.J."/>
        </authorList>
    </citation>
    <scope>NUCLEOTIDE SEQUENCE [LARGE SCALE GENOMIC DNA]</scope>
    <source>
        <strain evidence="2">G3</strain>
    </source>
</reference>
<dbReference type="RefSeq" id="XP_001330445.1">
    <property type="nucleotide sequence ID" value="XM_001330410.1"/>
</dbReference>
<dbReference type="SMR" id="A2EZL9"/>
<reference evidence="2" key="1">
    <citation type="submission" date="2006-10" db="EMBL/GenBank/DDBJ databases">
        <authorList>
            <person name="Amadeo P."/>
            <person name="Zhao Q."/>
            <person name="Wortman J."/>
            <person name="Fraser-Liggett C."/>
            <person name="Carlton J."/>
        </authorList>
    </citation>
    <scope>NUCLEOTIDE SEQUENCE</scope>
    <source>
        <strain evidence="2">G3</strain>
    </source>
</reference>
<dbReference type="EMBL" id="DS113553">
    <property type="protein sequence ID" value="EAY01927.1"/>
    <property type="molecule type" value="Genomic_DNA"/>
</dbReference>
<dbReference type="VEuPathDB" id="TrichDB:TVAGG3_0923540"/>
<dbReference type="Proteomes" id="UP000001542">
    <property type="component" value="Unassembled WGS sequence"/>
</dbReference>
<dbReference type="VEuPathDB" id="TrichDB:TVAG_068940"/>
<keyword evidence="3" id="KW-1185">Reference proteome</keyword>
<feature type="compositionally biased region" description="Basic and acidic residues" evidence="1">
    <location>
        <begin position="27"/>
        <end position="53"/>
    </location>
</feature>
<evidence type="ECO:0000313" key="3">
    <source>
        <dbReference type="Proteomes" id="UP000001542"/>
    </source>
</evidence>
<feature type="region of interest" description="Disordered" evidence="1">
    <location>
        <begin position="1"/>
        <end position="57"/>
    </location>
</feature>
<evidence type="ECO:0000313" key="2">
    <source>
        <dbReference type="EMBL" id="EAY01927.1"/>
    </source>
</evidence>
<dbReference type="InParanoid" id="A2EZL9"/>
<proteinExistence type="predicted"/>
<sequence length="69" mass="7529">MSSLASLKSSEDEDSPPYMLLPDVSSDEMHLIVEGSEVDKDQIKQVSEEKADTSADLNTTHSSKCCLLI</sequence>
<gene>
    <name evidence="2" type="ORF">TVAG_068940</name>
</gene>
<dbReference type="AlphaFoldDB" id="A2EZL9"/>
<dbReference type="KEGG" id="tva:75679100"/>
<name>A2EZL9_TRIV3</name>